<dbReference type="EMBL" id="CP053069">
    <property type="protein sequence ID" value="QJR11274.1"/>
    <property type="molecule type" value="Genomic_DNA"/>
</dbReference>
<evidence type="ECO:0000259" key="3">
    <source>
        <dbReference type="SMART" id="SM00062"/>
    </source>
</evidence>
<name>A0A6M4GXR2_9PROT</name>
<organism evidence="4 5">
    <name type="scientific">Usitatibacter rugosus</name>
    <dbReference type="NCBI Taxonomy" id="2732067"/>
    <lineage>
        <taxon>Bacteria</taxon>
        <taxon>Pseudomonadati</taxon>
        <taxon>Pseudomonadota</taxon>
        <taxon>Betaproteobacteria</taxon>
        <taxon>Nitrosomonadales</taxon>
        <taxon>Usitatibacteraceae</taxon>
        <taxon>Usitatibacter</taxon>
    </lineage>
</organism>
<gene>
    <name evidence="4" type="ORF">DSM104443_02347</name>
</gene>
<proteinExistence type="predicted"/>
<keyword evidence="5" id="KW-1185">Reference proteome</keyword>
<dbReference type="InterPro" id="IPR001638">
    <property type="entry name" value="Solute-binding_3/MltF_N"/>
</dbReference>
<dbReference type="SMART" id="SM00062">
    <property type="entry name" value="PBPb"/>
    <property type="match status" value="1"/>
</dbReference>
<dbReference type="PROSITE" id="PS51257">
    <property type="entry name" value="PROKAR_LIPOPROTEIN"/>
    <property type="match status" value="1"/>
</dbReference>
<accession>A0A6M4GXR2</accession>
<feature type="chain" id="PRO_5027078941" description="Solute-binding protein family 3/N-terminal domain-containing protein" evidence="2">
    <location>
        <begin position="20"/>
        <end position="259"/>
    </location>
</feature>
<dbReference type="AlphaFoldDB" id="A0A6M4GXR2"/>
<feature type="signal peptide" evidence="2">
    <location>
        <begin position="1"/>
        <end position="19"/>
    </location>
</feature>
<sequence>MTKFLLAICVALMAACASAPVVPVQDIAPKGELRVAVGVGPSASAFWATRDASGNLKGVTVDLGRAAAEKLGVPLKLVEYRNAGEITAAASKDAWDLTFMPHEAEREKLMDHGPAYVSYDSAYIVRAGLDVASAAELDRAGTRVGAIEGTSTSRTAARSLKNTSVTLFAKADDAVAQLADRRVDALAMGREALVDITRKVPGTRILPDVIQTTGVVVVVPLNRPAARAWAARFIETAKADGTVRSALDRAGFANAVVAR</sequence>
<dbReference type="Proteomes" id="UP000501534">
    <property type="component" value="Chromosome"/>
</dbReference>
<evidence type="ECO:0000313" key="5">
    <source>
        <dbReference type="Proteomes" id="UP000501534"/>
    </source>
</evidence>
<dbReference type="SUPFAM" id="SSF53850">
    <property type="entry name" value="Periplasmic binding protein-like II"/>
    <property type="match status" value="1"/>
</dbReference>
<dbReference type="PANTHER" id="PTHR35936">
    <property type="entry name" value="MEMBRANE-BOUND LYTIC MUREIN TRANSGLYCOSYLASE F"/>
    <property type="match status" value="1"/>
</dbReference>
<dbReference type="KEGG" id="uru:DSM104443_02347"/>
<dbReference type="PANTHER" id="PTHR35936:SF17">
    <property type="entry name" value="ARGININE-BINDING EXTRACELLULAR PROTEIN ARTP"/>
    <property type="match status" value="1"/>
</dbReference>
<feature type="domain" description="Solute-binding protein family 3/N-terminal" evidence="3">
    <location>
        <begin position="32"/>
        <end position="254"/>
    </location>
</feature>
<dbReference type="Pfam" id="PF00497">
    <property type="entry name" value="SBP_bac_3"/>
    <property type="match status" value="1"/>
</dbReference>
<dbReference type="Gene3D" id="3.40.190.10">
    <property type="entry name" value="Periplasmic binding protein-like II"/>
    <property type="match status" value="2"/>
</dbReference>
<evidence type="ECO:0000313" key="4">
    <source>
        <dbReference type="EMBL" id="QJR11274.1"/>
    </source>
</evidence>
<reference evidence="4 5" key="1">
    <citation type="submission" date="2020-04" db="EMBL/GenBank/DDBJ databases">
        <title>Usitatibacter rugosus gen. nov., sp. nov. and Usitatibacter palustris sp. nov., novel members of Usitatibacteraceae fam. nov. within the order Nitrosomonadales isolated from soil.</title>
        <authorList>
            <person name="Huber K.J."/>
            <person name="Neumann-Schaal M."/>
            <person name="Geppert A."/>
            <person name="Luckner M."/>
            <person name="Wanner G."/>
            <person name="Overmann J."/>
        </authorList>
    </citation>
    <scope>NUCLEOTIDE SEQUENCE [LARGE SCALE GENOMIC DNA]</scope>
    <source>
        <strain evidence="4 5">0125_3</strain>
    </source>
</reference>
<evidence type="ECO:0000256" key="2">
    <source>
        <dbReference type="SAM" id="SignalP"/>
    </source>
</evidence>
<protein>
    <recommendedName>
        <fullName evidence="3">Solute-binding protein family 3/N-terminal domain-containing protein</fullName>
    </recommendedName>
</protein>
<keyword evidence="1 2" id="KW-0732">Signal</keyword>
<dbReference type="RefSeq" id="WP_171092492.1">
    <property type="nucleotide sequence ID" value="NZ_CP053069.1"/>
</dbReference>
<evidence type="ECO:0000256" key="1">
    <source>
        <dbReference type="ARBA" id="ARBA00022729"/>
    </source>
</evidence>